<reference evidence="3 4" key="1">
    <citation type="submission" date="2018-03" db="EMBL/GenBank/DDBJ databases">
        <title>Draft Genome Sequences of the Obligatory Marine Myxobacteria Enhygromyxa salina SWB005.</title>
        <authorList>
            <person name="Poehlein A."/>
            <person name="Moghaddam J.A."/>
            <person name="Harms H."/>
            <person name="Alanjari M."/>
            <person name="Koenig G.M."/>
            <person name="Daniel R."/>
            <person name="Schaeberle T.F."/>
        </authorList>
    </citation>
    <scope>NUCLEOTIDE SEQUENCE [LARGE SCALE GENOMIC DNA]</scope>
    <source>
        <strain evidence="3 4">SWB005</strain>
    </source>
</reference>
<feature type="transmembrane region" description="Helical" evidence="2">
    <location>
        <begin position="205"/>
        <end position="231"/>
    </location>
</feature>
<dbReference type="OrthoDB" id="5498559at2"/>
<evidence type="ECO:0000256" key="2">
    <source>
        <dbReference type="SAM" id="Phobius"/>
    </source>
</evidence>
<dbReference type="Proteomes" id="UP000237968">
    <property type="component" value="Unassembled WGS sequence"/>
</dbReference>
<protein>
    <submittedName>
        <fullName evidence="3">NADH:ubiquinone oxidoreductase subunit L</fullName>
    </submittedName>
</protein>
<feature type="transmembrane region" description="Helical" evidence="2">
    <location>
        <begin position="491"/>
        <end position="515"/>
    </location>
</feature>
<feature type="transmembrane region" description="Helical" evidence="2">
    <location>
        <begin position="6"/>
        <end position="28"/>
    </location>
</feature>
<feature type="transmembrane region" description="Helical" evidence="2">
    <location>
        <begin position="556"/>
        <end position="574"/>
    </location>
</feature>
<feature type="transmembrane region" description="Helical" evidence="2">
    <location>
        <begin position="661"/>
        <end position="678"/>
    </location>
</feature>
<evidence type="ECO:0000313" key="3">
    <source>
        <dbReference type="EMBL" id="PRQ02071.1"/>
    </source>
</evidence>
<feature type="region of interest" description="Disordered" evidence="1">
    <location>
        <begin position="704"/>
        <end position="754"/>
    </location>
</feature>
<keyword evidence="4" id="KW-1185">Reference proteome</keyword>
<name>A0A2S9YAM5_9BACT</name>
<proteinExistence type="predicted"/>
<gene>
    <name evidence="3" type="ORF">ENSA5_26670</name>
</gene>
<feature type="transmembrane region" description="Helical" evidence="2">
    <location>
        <begin position="251"/>
        <end position="269"/>
    </location>
</feature>
<feature type="transmembrane region" description="Helical" evidence="2">
    <location>
        <begin position="408"/>
        <end position="433"/>
    </location>
</feature>
<comment type="caution">
    <text evidence="3">The sequence shown here is derived from an EMBL/GenBank/DDBJ whole genome shotgun (WGS) entry which is preliminary data.</text>
</comment>
<evidence type="ECO:0000313" key="4">
    <source>
        <dbReference type="Proteomes" id="UP000237968"/>
    </source>
</evidence>
<dbReference type="EMBL" id="PVNK01000131">
    <property type="protein sequence ID" value="PRQ02071.1"/>
    <property type="molecule type" value="Genomic_DNA"/>
</dbReference>
<evidence type="ECO:0000256" key="1">
    <source>
        <dbReference type="SAM" id="MobiDB-lite"/>
    </source>
</evidence>
<feature type="transmembrane region" description="Helical" evidence="2">
    <location>
        <begin position="99"/>
        <end position="119"/>
    </location>
</feature>
<keyword evidence="3" id="KW-0830">Ubiquinone</keyword>
<sequence length="754" mass="77356">MAREFPIWVIVLLPWLAALLCVLVARPGVRVLGPRRASSLAHYLGLGASALALLFTVQAIQHLLAPDDPRALAHTPLGELIGPIVIGELRIDATLVADRLSTCAALLVSVVFVLARMFVAGPAGQRALGLRSLSADPSEAESGATVSALRWLALLGLLEGAALLFVLASDLGLAALGWALLGAGSAVAVARGAGDERRASAATRVLALGVAGDLALGAALLTLIVSGIGLAHNNLWAPLTGDHLYAAVRGTGVSFADLIALGLAGAALLRLSSVVWSGDSLAEALLDAVLIPVPAIYLVLRYQRVLSYAPSVLAGLLVVGILIALSAAAIGLVRPSRGQAHDSPRSGSELGLAGTGLAWVGLIAMALGVGAWRTAALLVLAQALGRLGLRLALLVGDGGQLPTWTARVGRLLVWAVAGIAPGLGFVALGQTLVDVLTRASLLAPWISWLGAVAVILVAFMFAAGVARIWYEGLGPKPGAEPVAGAEDEDGLDFGPLLLIFAALVVLGVAALGSWFDVLASPIAWLDKVLPLAGGHEAAPTGLREGFRDGGRVARPWIAGSGVLLALVTGFAWMWTRERFRRASGDELSGLSSALELSLSYPRRAARLLALLLTGLTELAARGVGRGVFEEGLRVARSLVRDIGAGLAPRLRRLSPGGGRQALLGLVLGLGLLFGWLYANPEAASVGPSDNYGFGGLRAKLIRAGGSVTKPEPGEAPPSVDPGLEARPPSPMLMPPPAPRSDGAEPGPLPLPEGR</sequence>
<feature type="transmembrane region" description="Helical" evidence="2">
    <location>
        <begin position="350"/>
        <end position="369"/>
    </location>
</feature>
<feature type="transmembrane region" description="Helical" evidence="2">
    <location>
        <begin position="445"/>
        <end position="470"/>
    </location>
</feature>
<keyword evidence="2" id="KW-0812">Transmembrane</keyword>
<organism evidence="3 4">
    <name type="scientific">Enhygromyxa salina</name>
    <dbReference type="NCBI Taxonomy" id="215803"/>
    <lineage>
        <taxon>Bacteria</taxon>
        <taxon>Pseudomonadati</taxon>
        <taxon>Myxococcota</taxon>
        <taxon>Polyangia</taxon>
        <taxon>Nannocystales</taxon>
        <taxon>Nannocystaceae</taxon>
        <taxon>Enhygromyxa</taxon>
    </lineage>
</organism>
<feature type="compositionally biased region" description="Pro residues" evidence="1">
    <location>
        <begin position="727"/>
        <end position="738"/>
    </location>
</feature>
<feature type="transmembrane region" description="Helical" evidence="2">
    <location>
        <begin position="148"/>
        <end position="167"/>
    </location>
</feature>
<feature type="transmembrane region" description="Helical" evidence="2">
    <location>
        <begin position="281"/>
        <end position="300"/>
    </location>
</feature>
<keyword evidence="2" id="KW-1133">Transmembrane helix</keyword>
<keyword evidence="2" id="KW-0472">Membrane</keyword>
<dbReference type="AlphaFoldDB" id="A0A2S9YAM5"/>
<accession>A0A2S9YAM5</accession>
<feature type="transmembrane region" description="Helical" evidence="2">
    <location>
        <begin position="40"/>
        <end position="60"/>
    </location>
</feature>
<feature type="transmembrane region" description="Helical" evidence="2">
    <location>
        <begin position="173"/>
        <end position="193"/>
    </location>
</feature>
<feature type="transmembrane region" description="Helical" evidence="2">
    <location>
        <begin position="312"/>
        <end position="330"/>
    </location>
</feature>
<dbReference type="RefSeq" id="WP_106392058.1">
    <property type="nucleotide sequence ID" value="NZ_PVNK01000131.1"/>
</dbReference>